<feature type="region of interest" description="Disordered" evidence="1">
    <location>
        <begin position="142"/>
        <end position="171"/>
    </location>
</feature>
<dbReference type="SUPFAM" id="SSF48403">
    <property type="entry name" value="Ankyrin repeat"/>
    <property type="match status" value="1"/>
</dbReference>
<evidence type="ECO:0000313" key="2">
    <source>
        <dbReference type="EMBL" id="KKL96502.1"/>
    </source>
</evidence>
<proteinExistence type="predicted"/>
<evidence type="ECO:0000256" key="1">
    <source>
        <dbReference type="SAM" id="MobiDB-lite"/>
    </source>
</evidence>
<dbReference type="EMBL" id="LAZR01018416">
    <property type="protein sequence ID" value="KKL96502.1"/>
    <property type="molecule type" value="Genomic_DNA"/>
</dbReference>
<dbReference type="Gene3D" id="1.25.40.20">
    <property type="entry name" value="Ankyrin repeat-containing domain"/>
    <property type="match status" value="1"/>
</dbReference>
<comment type="caution">
    <text evidence="2">The sequence shown here is derived from an EMBL/GenBank/DDBJ whole genome shotgun (WGS) entry which is preliminary data.</text>
</comment>
<organism evidence="2">
    <name type="scientific">marine sediment metagenome</name>
    <dbReference type="NCBI Taxonomy" id="412755"/>
    <lineage>
        <taxon>unclassified sequences</taxon>
        <taxon>metagenomes</taxon>
        <taxon>ecological metagenomes</taxon>
    </lineage>
</organism>
<protein>
    <submittedName>
        <fullName evidence="2">Uncharacterized protein</fullName>
    </submittedName>
</protein>
<gene>
    <name evidence="2" type="ORF">LCGC14_1843830</name>
</gene>
<dbReference type="AlphaFoldDB" id="A0A0F9JBP6"/>
<dbReference type="InterPro" id="IPR036770">
    <property type="entry name" value="Ankyrin_rpt-contain_sf"/>
</dbReference>
<accession>A0A0F9JBP6</accession>
<sequence>MRLTDETYLAPNEQRVCDRLFSTAAMEAQEFAFRLDDAVDPTGELGVVEASRTSDGAATLRVWNVEHGAYMCEHEPTHREAMHWFEQGATAEGPPCVHCAAGPYPRCAPGSERAAELRTQLWRTPVITCAVMALLAPLAAVGADGDPSKRKQPDEPEPPARDEPPAQRQRREVERILRDRTVLDQAPDILMEILLRLPARDMLAVFDARPSREMWQGMRQAIARLRSAVLAGFMLHTARQGRTELLCIAQQHRHFGMFAPVALFAACETGQLRAVRFLLGSDRADPDDGDQQRPLLAAVWNEHRNVVVALVENNVERHGGARPAELWESAFGLAASRGNLAMVEYLLENAVAYGFDKITHKRDAAGNVPAWKTVQRMVMNAGSRGHALVTRVLAERLVGVSEATDVSMAEVFDHVASAPVAGCLRPGIPEFFPSSLPLEPVLRLASGAGVEAQAKGKFSVHLNRAVRFSQPVTLMLILESGLGDPNFFDFDPAARTAQFPNPFAVRFPALMFALGRVREREQRESPLSVSYDLTLVALLLADGRSDRLARELLPLSSTGLVVTGTALEMMKEWLGV</sequence>
<feature type="compositionally biased region" description="Basic and acidic residues" evidence="1">
    <location>
        <begin position="146"/>
        <end position="171"/>
    </location>
</feature>
<reference evidence="2" key="1">
    <citation type="journal article" date="2015" name="Nature">
        <title>Complex archaea that bridge the gap between prokaryotes and eukaryotes.</title>
        <authorList>
            <person name="Spang A."/>
            <person name="Saw J.H."/>
            <person name="Jorgensen S.L."/>
            <person name="Zaremba-Niedzwiedzka K."/>
            <person name="Martijn J."/>
            <person name="Lind A.E."/>
            <person name="van Eijk R."/>
            <person name="Schleper C."/>
            <person name="Guy L."/>
            <person name="Ettema T.J."/>
        </authorList>
    </citation>
    <scope>NUCLEOTIDE SEQUENCE</scope>
</reference>
<name>A0A0F9JBP6_9ZZZZ</name>